<evidence type="ECO:0000313" key="3">
    <source>
        <dbReference type="Proteomes" id="UP000290572"/>
    </source>
</evidence>
<sequence length="268" mass="28686">MSCSALGRRLVACLLNISEARRRDLVETVARSAITDTHGNKREGITVLNIFNDVDYNRSVITIVASIDLIREAVLSACERACSLIDMNVHEGIHPCMGAVDLVPLYPLGEEVGLDDCGKEAHGVGASPYVMNCNVTIDTRDLALGRIVASAIRESSPGGIPGVQVMALPHEGDVEIACNVESVQGGPPLSSSNGEEKWPSFTIGGQIFCHAPASLITARVAELSRHHGVGIKGTALVGFTPRECQRLAERALSNGTGEFWKELHRVHM</sequence>
<dbReference type="InterPro" id="IPR037064">
    <property type="entry name" value="Formiminotransferase_N_sf"/>
</dbReference>
<dbReference type="EMBL" id="QBIY01011822">
    <property type="protein sequence ID" value="RXN29059.1"/>
    <property type="molecule type" value="Genomic_DNA"/>
</dbReference>
<dbReference type="InterPro" id="IPR051623">
    <property type="entry name" value="FTCD"/>
</dbReference>
<accession>A0A498N3U2</accession>
<dbReference type="GO" id="GO:0005542">
    <property type="term" value="F:folic acid binding"/>
    <property type="evidence" value="ECO:0007669"/>
    <property type="project" value="InterPro"/>
</dbReference>
<dbReference type="Proteomes" id="UP000290572">
    <property type="component" value="Unassembled WGS sequence"/>
</dbReference>
<protein>
    <submittedName>
        <fullName evidence="2">Formimidoyltransferase-cyclodeaminase-like isoform X1</fullName>
    </submittedName>
</protein>
<evidence type="ECO:0000259" key="1">
    <source>
        <dbReference type="SMART" id="SM01222"/>
    </source>
</evidence>
<reference evidence="2 3" key="1">
    <citation type="submission" date="2018-03" db="EMBL/GenBank/DDBJ databases">
        <title>Draft genome sequence of Rohu Carp (Labeo rohita).</title>
        <authorList>
            <person name="Das P."/>
            <person name="Kushwaha B."/>
            <person name="Joshi C.G."/>
            <person name="Kumar D."/>
            <person name="Nagpure N.S."/>
            <person name="Sahoo L."/>
            <person name="Das S.P."/>
            <person name="Bit A."/>
            <person name="Patnaik S."/>
            <person name="Meher P.K."/>
            <person name="Jayasankar P."/>
            <person name="Koringa P.G."/>
            <person name="Patel N.V."/>
            <person name="Hinsu A.T."/>
            <person name="Kumar R."/>
            <person name="Pandey M."/>
            <person name="Agarwal S."/>
            <person name="Srivastava S."/>
            <person name="Singh M."/>
            <person name="Iquebal M.A."/>
            <person name="Jaiswal S."/>
            <person name="Angadi U.B."/>
            <person name="Kumar N."/>
            <person name="Raza M."/>
            <person name="Shah T.M."/>
            <person name="Rai A."/>
            <person name="Jena J.K."/>
        </authorList>
    </citation>
    <scope>NUCLEOTIDE SEQUENCE [LARGE SCALE GENOMIC DNA]</scope>
    <source>
        <strain evidence="2">DASCIFA01</strain>
        <tissue evidence="2">Testis</tissue>
    </source>
</reference>
<dbReference type="Pfam" id="PF07837">
    <property type="entry name" value="FTCD_N"/>
    <property type="match status" value="1"/>
</dbReference>
<dbReference type="SUPFAM" id="SSF55116">
    <property type="entry name" value="Formiminotransferase domain of formiminotransferase-cyclodeaminase"/>
    <property type="match status" value="1"/>
</dbReference>
<gene>
    <name evidence="2" type="ORF">ROHU_018788</name>
</gene>
<evidence type="ECO:0000313" key="2">
    <source>
        <dbReference type="EMBL" id="RXN29059.1"/>
    </source>
</evidence>
<dbReference type="PANTHER" id="PTHR12234">
    <property type="entry name" value="FORMIMINOTRANSFERASE-CYCLODEAMINASE"/>
    <property type="match status" value="1"/>
</dbReference>
<name>A0A498N3U2_LABRO</name>
<dbReference type="InterPro" id="IPR012886">
    <property type="entry name" value="Formiminotransferase_N"/>
</dbReference>
<keyword evidence="3" id="KW-1185">Reference proteome</keyword>
<keyword evidence="2" id="KW-0808">Transferase</keyword>
<feature type="domain" description="Formiminotransferase N-terminal subdomain" evidence="1">
    <location>
        <begin position="9"/>
        <end position="180"/>
    </location>
</feature>
<dbReference type="AlphaFoldDB" id="A0A498N3U2"/>
<dbReference type="PANTHER" id="PTHR12234:SF1">
    <property type="entry name" value="FORMIMINOTRANSFERASE N-TERMINAL SUBDOMAIN-CONTAINING PROTEIN"/>
    <property type="match status" value="1"/>
</dbReference>
<dbReference type="SMART" id="SM01222">
    <property type="entry name" value="FTCD_N"/>
    <property type="match status" value="1"/>
</dbReference>
<comment type="caution">
    <text evidence="2">The sequence shown here is derived from an EMBL/GenBank/DDBJ whole genome shotgun (WGS) entry which is preliminary data.</text>
</comment>
<dbReference type="Gene3D" id="3.30.70.670">
    <property type="entry name" value="Formiminotransferase, C-terminal subdomain"/>
    <property type="match status" value="1"/>
</dbReference>
<dbReference type="Gene3D" id="3.30.990.10">
    <property type="entry name" value="Formiminotransferase, N-terminal subdomain"/>
    <property type="match status" value="1"/>
</dbReference>
<dbReference type="InterPro" id="IPR037070">
    <property type="entry name" value="Formiminotransferase_C_sf"/>
</dbReference>
<organism evidence="2 3">
    <name type="scientific">Labeo rohita</name>
    <name type="common">Indian major carp</name>
    <name type="synonym">Cyprinus rohita</name>
    <dbReference type="NCBI Taxonomy" id="84645"/>
    <lineage>
        <taxon>Eukaryota</taxon>
        <taxon>Metazoa</taxon>
        <taxon>Chordata</taxon>
        <taxon>Craniata</taxon>
        <taxon>Vertebrata</taxon>
        <taxon>Euteleostomi</taxon>
        <taxon>Actinopterygii</taxon>
        <taxon>Neopterygii</taxon>
        <taxon>Teleostei</taxon>
        <taxon>Ostariophysi</taxon>
        <taxon>Cypriniformes</taxon>
        <taxon>Cyprinidae</taxon>
        <taxon>Labeoninae</taxon>
        <taxon>Labeonini</taxon>
        <taxon>Labeo</taxon>
    </lineage>
</organism>
<proteinExistence type="predicted"/>
<dbReference type="InterPro" id="IPR022384">
    <property type="entry name" value="FormiminoTrfase_cat_dom_sf"/>
</dbReference>
<dbReference type="GO" id="GO:0016740">
    <property type="term" value="F:transferase activity"/>
    <property type="evidence" value="ECO:0007669"/>
    <property type="project" value="UniProtKB-KW"/>
</dbReference>
<dbReference type="STRING" id="84645.A0A498N3U2"/>